<evidence type="ECO:0000256" key="2">
    <source>
        <dbReference type="ARBA" id="ARBA00011738"/>
    </source>
</evidence>
<evidence type="ECO:0000256" key="1">
    <source>
        <dbReference type="ARBA" id="ARBA00010746"/>
    </source>
</evidence>
<dbReference type="GO" id="GO:0048046">
    <property type="term" value="C:apoplast"/>
    <property type="evidence" value="ECO:0007669"/>
    <property type="project" value="UniProtKB-SubCell"/>
</dbReference>
<comment type="function">
    <text evidence="4">Dirigent proteins impart stereoselectivity on the phenoxy radical-coupling reaction, yielding optically active lignans from two molecules of coniferyl alcohol in the biosynthesis of lignans, flavonolignans, and alkaloids and thus plays a central role in plant secondary metabolism.</text>
</comment>
<feature type="signal peptide" evidence="4">
    <location>
        <begin position="1"/>
        <end position="25"/>
    </location>
</feature>
<name>A0A438DSY1_VITVI</name>
<evidence type="ECO:0000256" key="4">
    <source>
        <dbReference type="RuleBase" id="RU363099"/>
    </source>
</evidence>
<gene>
    <name evidence="5" type="primary">DIR23_6</name>
    <name evidence="5" type="ORF">CK203_075526</name>
</gene>
<reference evidence="5 6" key="1">
    <citation type="journal article" date="2018" name="PLoS Genet.">
        <title>Population sequencing reveals clonal diversity and ancestral inbreeding in the grapevine cultivar Chardonnay.</title>
        <authorList>
            <person name="Roach M.J."/>
            <person name="Johnson D.L."/>
            <person name="Bohlmann J."/>
            <person name="van Vuuren H.J."/>
            <person name="Jones S.J."/>
            <person name="Pretorius I.S."/>
            <person name="Schmidt S.A."/>
            <person name="Borneman A.R."/>
        </authorList>
    </citation>
    <scope>NUCLEOTIDE SEQUENCE [LARGE SCALE GENOMIC DNA]</scope>
    <source>
        <strain evidence="6">cv. Chardonnay</strain>
        <tissue evidence="5">Leaf</tissue>
    </source>
</reference>
<organism evidence="5 6">
    <name type="scientific">Vitis vinifera</name>
    <name type="common">Grape</name>
    <dbReference type="NCBI Taxonomy" id="29760"/>
    <lineage>
        <taxon>Eukaryota</taxon>
        <taxon>Viridiplantae</taxon>
        <taxon>Streptophyta</taxon>
        <taxon>Embryophyta</taxon>
        <taxon>Tracheophyta</taxon>
        <taxon>Spermatophyta</taxon>
        <taxon>Magnoliopsida</taxon>
        <taxon>eudicotyledons</taxon>
        <taxon>Gunneridae</taxon>
        <taxon>Pentapetalae</taxon>
        <taxon>rosids</taxon>
        <taxon>Vitales</taxon>
        <taxon>Vitaceae</taxon>
        <taxon>Viteae</taxon>
        <taxon>Vitis</taxon>
    </lineage>
</organism>
<keyword evidence="4" id="KW-0052">Apoplast</keyword>
<protein>
    <recommendedName>
        <fullName evidence="4">Dirigent protein</fullName>
    </recommendedName>
</protein>
<dbReference type="AlphaFoldDB" id="A0A438DSY1"/>
<dbReference type="GO" id="GO:0009699">
    <property type="term" value="P:phenylpropanoid biosynthetic process"/>
    <property type="evidence" value="ECO:0007669"/>
    <property type="project" value="UniProtKB-ARBA"/>
</dbReference>
<comment type="subcellular location">
    <subcellularLocation>
        <location evidence="4">Secreted</location>
        <location evidence="4">Extracellular space</location>
        <location evidence="4">Apoplast</location>
    </subcellularLocation>
</comment>
<evidence type="ECO:0000313" key="6">
    <source>
        <dbReference type="Proteomes" id="UP000288805"/>
    </source>
</evidence>
<keyword evidence="3 4" id="KW-0964">Secreted</keyword>
<dbReference type="PANTHER" id="PTHR21495">
    <property type="entry name" value="NUCLEOPORIN-RELATED"/>
    <property type="match status" value="1"/>
</dbReference>
<comment type="similarity">
    <text evidence="1 4">Belongs to the plant dirigent protein family.</text>
</comment>
<accession>A0A438DSY1</accession>
<evidence type="ECO:0000313" key="5">
    <source>
        <dbReference type="EMBL" id="RVW38599.1"/>
    </source>
</evidence>
<dbReference type="InterPro" id="IPR004265">
    <property type="entry name" value="Dirigent"/>
</dbReference>
<sequence length="347" mass="37380">MKNMKSMLLCLWAFTLFSAIGLVHCQFHSTTEIPLRQTQKKTSLHFFLHHSFKGSKPSSVIVAGANSSTGNNSLLSPFGTVHVIDEPLTEGSEPTSKFDGSSIVVASMFPVAADFAELAAVGGREKFRMASGFVELKRTCATEKTPIKPSLHSPPFCSELHKEMAKLALALLLISMAMAMPWAQPQDLKWAKRLDSGGQPTTNLQFYFHDTLSGKTPTAVRVAQASQTDKSPTLFGALLMADDPLTEGPDRSSKLVGRAQGLYGSASQEGFGLIMALSYGFCDGIYNGSSISVLGLNQALNPVRELPVVGGTGVFRMARGFAEARTHWFDPATGDAIVAYNVTVFHN</sequence>
<keyword evidence="4" id="KW-0732">Signal</keyword>
<dbReference type="Pfam" id="PF03018">
    <property type="entry name" value="Dirigent"/>
    <property type="match status" value="2"/>
</dbReference>
<proteinExistence type="inferred from homology"/>
<feature type="chain" id="PRO_5018821165" description="Dirigent protein" evidence="4">
    <location>
        <begin position="26"/>
        <end position="347"/>
    </location>
</feature>
<dbReference type="Proteomes" id="UP000288805">
    <property type="component" value="Unassembled WGS sequence"/>
</dbReference>
<dbReference type="Gene3D" id="2.40.480.10">
    <property type="entry name" value="Allene oxide cyclase-like"/>
    <property type="match status" value="1"/>
</dbReference>
<comment type="caution">
    <text evidence="5">The sequence shown here is derived from an EMBL/GenBank/DDBJ whole genome shotgun (WGS) entry which is preliminary data.</text>
</comment>
<dbReference type="InterPro" id="IPR044859">
    <property type="entry name" value="Allene_oxi_cyc_Dirigent"/>
</dbReference>
<comment type="subunit">
    <text evidence="2 4">Homodimer.</text>
</comment>
<evidence type="ECO:0000256" key="3">
    <source>
        <dbReference type="ARBA" id="ARBA00022525"/>
    </source>
</evidence>
<dbReference type="EMBL" id="QGNW01001504">
    <property type="protein sequence ID" value="RVW38599.1"/>
    <property type="molecule type" value="Genomic_DNA"/>
</dbReference>